<dbReference type="PANTHER" id="PTHR28291:SF1">
    <property type="entry name" value="CTD KINASE SUBUNIT GAMMA"/>
    <property type="match status" value="1"/>
</dbReference>
<dbReference type="AlphaFoldDB" id="A0A0W0CFI9"/>
<accession>A0A0W0CFI9</accession>
<keyword evidence="2" id="KW-0418">Kinase</keyword>
<dbReference type="InterPro" id="IPR042326">
    <property type="entry name" value="Ctk3"/>
</dbReference>
<dbReference type="GO" id="GO:0045903">
    <property type="term" value="P:positive regulation of translational fidelity"/>
    <property type="evidence" value="ECO:0007669"/>
    <property type="project" value="EnsemblFungi"/>
</dbReference>
<dbReference type="EMBL" id="LLZZ01000043">
    <property type="protein sequence ID" value="KTB11186.1"/>
    <property type="molecule type" value="Genomic_DNA"/>
</dbReference>
<dbReference type="VEuPathDB" id="FungiDB:GWK60_J06589"/>
<sequence>MDSFEARLQFIQVIKNLQKSLNVSKEDTDGTLGIGLGSGQSSGANSVSHSGSYSNIQELDDTTIGTQVSKSMSDPLQFYLKHYAHHYEDFHQCLFDTGLKMDPLHRLNIVIFYYQIILALVAEMKKRKLDTSSLQATVVYEHLIPSMPRIFEICLPKDDWKALSNLKSCTDIYYNLLRLLKTLPGYQLEMSPEEMTLSEYTMDSEEVIQAMTQPTSELDWKTIANDDKPQNVSQSILWTRELLNDRMIKKYVVFKTFVTNGVCNLKNSHNSSTSNNNVSNILHRMENDRERHKRQKENNWVVERVSQSMLDENEFKAAWNSITSLPSLSRSDQKDIRQLHTIARGSYLI</sequence>
<reference evidence="2 3" key="1">
    <citation type="submission" date="2015-10" db="EMBL/GenBank/DDBJ databases">
        <title>Draft genomes sequences of Candida glabrata isolates 1A, 1B, 2A, 2B, 3A and 3B.</title>
        <authorList>
            <person name="Haavelsrud O.E."/>
            <person name="Gaustad P."/>
        </authorList>
    </citation>
    <scope>NUCLEOTIDE SEQUENCE [LARGE SCALE GENOMIC DNA]</scope>
    <source>
        <strain evidence="2">910700640</strain>
    </source>
</reference>
<dbReference type="GO" id="GO:0005730">
    <property type="term" value="C:nucleolus"/>
    <property type="evidence" value="ECO:0007669"/>
    <property type="project" value="EnsemblFungi"/>
</dbReference>
<name>A0A0W0CFI9_CANGB</name>
<dbReference type="GO" id="GO:0045943">
    <property type="term" value="P:positive regulation of transcription by RNA polymerase I"/>
    <property type="evidence" value="ECO:0007669"/>
    <property type="project" value="EnsemblFungi"/>
</dbReference>
<dbReference type="PANTHER" id="PTHR28291">
    <property type="entry name" value="CTD KINASE SUBUNIT GAMMA"/>
    <property type="match status" value="1"/>
</dbReference>
<evidence type="ECO:0000259" key="1">
    <source>
        <dbReference type="Pfam" id="PF12350"/>
    </source>
</evidence>
<dbReference type="GO" id="GO:0031124">
    <property type="term" value="P:mRNA 3'-end processing"/>
    <property type="evidence" value="ECO:0007669"/>
    <property type="project" value="EnsemblFungi"/>
</dbReference>
<dbReference type="Pfam" id="PF12350">
    <property type="entry name" value="CTK3_C"/>
    <property type="match status" value="1"/>
</dbReference>
<keyword evidence="2" id="KW-0808">Transferase</keyword>
<dbReference type="PhylomeDB" id="A0A0W0CFI9"/>
<dbReference type="GO" id="GO:0016538">
    <property type="term" value="F:cyclin-dependent protein serine/threonine kinase regulator activity"/>
    <property type="evidence" value="ECO:0007669"/>
    <property type="project" value="EnsemblFungi"/>
</dbReference>
<evidence type="ECO:0000313" key="2">
    <source>
        <dbReference type="EMBL" id="KTB11186.1"/>
    </source>
</evidence>
<dbReference type="VEuPathDB" id="FungiDB:GVI51_J06611"/>
<comment type="caution">
    <text evidence="2">The sequence shown here is derived from an EMBL/GenBank/DDBJ whole genome shotgun (WGS) entry which is preliminary data.</text>
</comment>
<proteinExistence type="predicted"/>
<dbReference type="GO" id="GO:0016301">
    <property type="term" value="F:kinase activity"/>
    <property type="evidence" value="ECO:0007669"/>
    <property type="project" value="UniProtKB-KW"/>
</dbReference>
<dbReference type="Proteomes" id="UP000054886">
    <property type="component" value="Unassembled WGS sequence"/>
</dbReference>
<dbReference type="VEuPathDB" id="FungiDB:CAGL0J06754g"/>
<feature type="domain" description="CTD kinase subunit gamma Ctk3 C-terminal" evidence="1">
    <location>
        <begin position="279"/>
        <end position="342"/>
    </location>
</feature>
<gene>
    <name evidence="2" type="ORF">AO440_003053</name>
</gene>
<dbReference type="OMA" id="HYEDFHQ"/>
<dbReference type="VEuPathDB" id="FungiDB:B1J91_J06754g"/>
<dbReference type="GO" id="GO:0032786">
    <property type="term" value="P:positive regulation of DNA-templated transcription, elongation"/>
    <property type="evidence" value="ECO:0007669"/>
    <property type="project" value="EnsemblFungi"/>
</dbReference>
<organism evidence="2 3">
    <name type="scientific">Candida glabrata</name>
    <name type="common">Yeast</name>
    <name type="synonym">Torulopsis glabrata</name>
    <dbReference type="NCBI Taxonomy" id="5478"/>
    <lineage>
        <taxon>Eukaryota</taxon>
        <taxon>Fungi</taxon>
        <taxon>Dikarya</taxon>
        <taxon>Ascomycota</taxon>
        <taxon>Saccharomycotina</taxon>
        <taxon>Saccharomycetes</taxon>
        <taxon>Saccharomycetales</taxon>
        <taxon>Saccharomycetaceae</taxon>
        <taxon>Nakaseomyces</taxon>
    </lineage>
</organism>
<dbReference type="InterPro" id="IPR024637">
    <property type="entry name" value="Ctk3_C"/>
</dbReference>
<evidence type="ECO:0000313" key="3">
    <source>
        <dbReference type="Proteomes" id="UP000054886"/>
    </source>
</evidence>
<dbReference type="GO" id="GO:0070692">
    <property type="term" value="C:CTDK-1 complex"/>
    <property type="evidence" value="ECO:0007669"/>
    <property type="project" value="EnsemblFungi"/>
</dbReference>
<protein>
    <submittedName>
        <fullName evidence="2">CTD kinase subunit gamma</fullName>
    </submittedName>
</protein>